<keyword evidence="3" id="KW-1133">Transmembrane helix</keyword>
<protein>
    <recommendedName>
        <fullName evidence="3">Signal peptidase I</fullName>
        <ecNumber evidence="3">3.4.21.89</ecNumber>
    </recommendedName>
</protein>
<dbReference type="Pfam" id="PF10502">
    <property type="entry name" value="Peptidase_S26"/>
    <property type="match status" value="1"/>
</dbReference>
<gene>
    <name evidence="5" type="primary">lepB</name>
    <name evidence="5" type="ORF">L1F29_02780</name>
</gene>
<accession>A0ABY5SA60</accession>
<dbReference type="RefSeq" id="WP_258386884.1">
    <property type="nucleotide sequence ID" value="NZ_CP091430.1"/>
</dbReference>
<dbReference type="InterPro" id="IPR036286">
    <property type="entry name" value="LexA/Signal_pep-like_sf"/>
</dbReference>
<dbReference type="SUPFAM" id="SSF51306">
    <property type="entry name" value="LexA/Signal peptidase"/>
    <property type="match status" value="1"/>
</dbReference>
<dbReference type="PANTHER" id="PTHR43390">
    <property type="entry name" value="SIGNAL PEPTIDASE I"/>
    <property type="match status" value="1"/>
</dbReference>
<feature type="domain" description="Peptidase S26" evidence="4">
    <location>
        <begin position="126"/>
        <end position="254"/>
    </location>
</feature>
<keyword evidence="3 5" id="KW-0378">Hydrolase</keyword>
<sequence length="467" mass="52337">MKKAEPDWNRLLRKRPYGERMFTAQMWDQVEKRLQSPANSRRRSVRKGLYAGCAALIAGLVLLVGFLDVPALRPYGSGQLASLFEDRSPIVDKLTPEDLPLAGEPTFSQIIHVAANDGMARSSTMVMPTPIVIDPDYYDSREPARGDVVYFKTQPGGSNSVYEPYDLSRVIGMPGETVRLRDGQVYINGRKLEAFYGSAPRGREDLESWNTSMAEEVKLGEGQYFLLGDMWGHSYNDSQAAGGIDRSMILGKAVGYTKTAPEQDTDWVELYNKDDLRLLAAKPEGSLDTGLYQRIKVVWGDRSREFYWRSVTNETYAPEVYFADMDQDKAKDAVIVLTTAYGSGVHVTEPHIIRNNMTEIPVRNPIKETLGVAVSEVKVSNGQVDAMVTLDGQTITKQFKESDAGIWFDKLGLGSVISYRLDEENRLWADMAGFVSPGTVIAEISVRFDLRDREYVPVDYTMREVSE</sequence>
<feature type="transmembrane region" description="Helical" evidence="3">
    <location>
        <begin position="49"/>
        <end position="67"/>
    </location>
</feature>
<name>A0ABY5SA60_9BACL</name>
<dbReference type="NCBIfam" id="TIGR02227">
    <property type="entry name" value="sigpep_I_bact"/>
    <property type="match status" value="1"/>
</dbReference>
<keyword evidence="3" id="KW-0472">Membrane</keyword>
<evidence type="ECO:0000259" key="4">
    <source>
        <dbReference type="Pfam" id="PF10502"/>
    </source>
</evidence>
<comment type="catalytic activity">
    <reaction evidence="3">
        <text>Cleavage of hydrophobic, N-terminal signal or leader sequences from secreted and periplasmic proteins.</text>
        <dbReference type="EC" id="3.4.21.89"/>
    </reaction>
</comment>
<dbReference type="PANTHER" id="PTHR43390:SF1">
    <property type="entry name" value="CHLOROPLAST PROCESSING PEPTIDASE"/>
    <property type="match status" value="1"/>
</dbReference>
<keyword evidence="3" id="KW-0645">Protease</keyword>
<dbReference type="EMBL" id="CP091430">
    <property type="protein sequence ID" value="UVI30821.1"/>
    <property type="molecule type" value="Genomic_DNA"/>
</dbReference>
<evidence type="ECO:0000256" key="2">
    <source>
        <dbReference type="ARBA" id="ARBA00009370"/>
    </source>
</evidence>
<evidence type="ECO:0000313" key="5">
    <source>
        <dbReference type="EMBL" id="UVI30821.1"/>
    </source>
</evidence>
<dbReference type="Gene3D" id="2.10.109.10">
    <property type="entry name" value="Umud Fragment, subunit A"/>
    <property type="match status" value="1"/>
</dbReference>
<dbReference type="InterPro" id="IPR019533">
    <property type="entry name" value="Peptidase_S26"/>
</dbReference>
<proteinExistence type="inferred from homology"/>
<evidence type="ECO:0000313" key="6">
    <source>
        <dbReference type="Proteomes" id="UP001057877"/>
    </source>
</evidence>
<keyword evidence="3" id="KW-0812">Transmembrane</keyword>
<reference evidence="5" key="1">
    <citation type="submission" date="2022-01" db="EMBL/GenBank/DDBJ databases">
        <title>Paenibacillus spongiae sp. nov., isolated from marine sponge.</title>
        <authorList>
            <person name="Li Z."/>
            <person name="Zhang M."/>
        </authorList>
    </citation>
    <scope>NUCLEOTIDE SEQUENCE</scope>
    <source>
        <strain evidence="5">PHS-Z3</strain>
    </source>
</reference>
<evidence type="ECO:0000256" key="3">
    <source>
        <dbReference type="RuleBase" id="RU362042"/>
    </source>
</evidence>
<comment type="subcellular location">
    <subcellularLocation>
        <location evidence="1">Cell membrane</location>
        <topology evidence="1">Single-pass type II membrane protein</topology>
    </subcellularLocation>
    <subcellularLocation>
        <location evidence="3">Membrane</location>
        <topology evidence="3">Single-pass type II membrane protein</topology>
    </subcellularLocation>
</comment>
<evidence type="ECO:0000256" key="1">
    <source>
        <dbReference type="ARBA" id="ARBA00004401"/>
    </source>
</evidence>
<dbReference type="GO" id="GO:0009003">
    <property type="term" value="F:signal peptidase activity"/>
    <property type="evidence" value="ECO:0007669"/>
    <property type="project" value="UniProtKB-EC"/>
</dbReference>
<dbReference type="Proteomes" id="UP001057877">
    <property type="component" value="Chromosome"/>
</dbReference>
<dbReference type="InterPro" id="IPR000223">
    <property type="entry name" value="Pept_S26A_signal_pept_1"/>
</dbReference>
<keyword evidence="6" id="KW-1185">Reference proteome</keyword>
<organism evidence="5 6">
    <name type="scientific">Paenibacillus spongiae</name>
    <dbReference type="NCBI Taxonomy" id="2909671"/>
    <lineage>
        <taxon>Bacteria</taxon>
        <taxon>Bacillati</taxon>
        <taxon>Bacillota</taxon>
        <taxon>Bacilli</taxon>
        <taxon>Bacillales</taxon>
        <taxon>Paenibacillaceae</taxon>
        <taxon>Paenibacillus</taxon>
    </lineage>
</organism>
<comment type="similarity">
    <text evidence="2 3">Belongs to the peptidase S26 family.</text>
</comment>
<dbReference type="EC" id="3.4.21.89" evidence="3"/>